<dbReference type="Proteomes" id="UP000198854">
    <property type="component" value="Unassembled WGS sequence"/>
</dbReference>
<reference evidence="5 6" key="1">
    <citation type="submission" date="2016-10" db="EMBL/GenBank/DDBJ databases">
        <authorList>
            <person name="de Groot N.N."/>
        </authorList>
    </citation>
    <scope>NUCLEOTIDE SEQUENCE [LARGE SCALE GENOMIC DNA]</scope>
    <source>
        <strain evidence="5 6">CGMCC 1.10228</strain>
    </source>
</reference>
<dbReference type="Pfam" id="PF12833">
    <property type="entry name" value="HTH_18"/>
    <property type="match status" value="1"/>
</dbReference>
<protein>
    <submittedName>
        <fullName evidence="5">AraC-type DNA-binding protein</fullName>
    </submittedName>
</protein>
<keyword evidence="2 5" id="KW-0238">DNA-binding</keyword>
<feature type="domain" description="HTH araC/xylS-type" evidence="4">
    <location>
        <begin position="197"/>
        <end position="293"/>
    </location>
</feature>
<dbReference type="InterPro" id="IPR009057">
    <property type="entry name" value="Homeodomain-like_sf"/>
</dbReference>
<evidence type="ECO:0000313" key="6">
    <source>
        <dbReference type="Proteomes" id="UP000198854"/>
    </source>
</evidence>
<accession>A0A1G7YRX8</accession>
<dbReference type="RefSeq" id="WP_093271164.1">
    <property type="nucleotide sequence ID" value="NZ_FNDD01000006.1"/>
</dbReference>
<dbReference type="EMBL" id="FNDD01000006">
    <property type="protein sequence ID" value="SDG99293.1"/>
    <property type="molecule type" value="Genomic_DNA"/>
</dbReference>
<dbReference type="PANTHER" id="PTHR43436:SF2">
    <property type="entry name" value="ARAC_XYLS FAMILY TRANSCRIPTIONAL REGULATOR"/>
    <property type="match status" value="1"/>
</dbReference>
<dbReference type="AlphaFoldDB" id="A0A1G7YRX8"/>
<gene>
    <name evidence="5" type="ORF">SAMN04488136_10619</name>
</gene>
<dbReference type="GO" id="GO:0003700">
    <property type="term" value="F:DNA-binding transcription factor activity"/>
    <property type="evidence" value="ECO:0007669"/>
    <property type="project" value="InterPro"/>
</dbReference>
<keyword evidence="3" id="KW-0804">Transcription</keyword>
<dbReference type="GO" id="GO:0043565">
    <property type="term" value="F:sequence-specific DNA binding"/>
    <property type="evidence" value="ECO:0007669"/>
    <property type="project" value="InterPro"/>
</dbReference>
<evidence type="ECO:0000256" key="3">
    <source>
        <dbReference type="ARBA" id="ARBA00023163"/>
    </source>
</evidence>
<dbReference type="Gene3D" id="1.10.10.60">
    <property type="entry name" value="Homeodomain-like"/>
    <property type="match status" value="2"/>
</dbReference>
<dbReference type="Pfam" id="PF06719">
    <property type="entry name" value="AraC_N"/>
    <property type="match status" value="1"/>
</dbReference>
<dbReference type="PROSITE" id="PS01124">
    <property type="entry name" value="HTH_ARAC_FAMILY_2"/>
    <property type="match status" value="1"/>
</dbReference>
<keyword evidence="1" id="KW-0805">Transcription regulation</keyword>
<name>A0A1G7YRX8_9VIBR</name>
<dbReference type="InterPro" id="IPR018060">
    <property type="entry name" value="HTH_AraC"/>
</dbReference>
<sequence length="293" mass="33304">MGSLVELMTRYVDEQQLHKLEGGKQTAIKGVWFYHSRHGNPLQPFTYQSGIITLAQGHKTIHVGGNPVEYGPNDYLVMGVPMPLQCEAKTDDDKPLMGLTIDIDHGILHRQVRKLQDLGYQPRRAANKTVFGCRTVKMSADMQDVCRRIMQALTHPYQAELLGESLLEEAVFQALMSEQGYILFDLAQYDGHYVRIAKALEKMHADFSSPMSVERLAKEASMSPSAFHQAFRSVTLETPIQYIKKVRLNKARELIQFQGMRVNEAARQVGYNSTSQFSREYKRHFNQTPKAIA</sequence>
<dbReference type="STRING" id="861298.SAMN04488136_10619"/>
<dbReference type="OrthoDB" id="34150at2"/>
<keyword evidence="6" id="KW-1185">Reference proteome</keyword>
<evidence type="ECO:0000313" key="5">
    <source>
        <dbReference type="EMBL" id="SDG99293.1"/>
    </source>
</evidence>
<dbReference type="PROSITE" id="PS00041">
    <property type="entry name" value="HTH_ARAC_FAMILY_1"/>
    <property type="match status" value="1"/>
</dbReference>
<evidence type="ECO:0000259" key="4">
    <source>
        <dbReference type="PROSITE" id="PS01124"/>
    </source>
</evidence>
<dbReference type="SUPFAM" id="SSF46689">
    <property type="entry name" value="Homeodomain-like"/>
    <property type="match status" value="2"/>
</dbReference>
<evidence type="ECO:0000256" key="1">
    <source>
        <dbReference type="ARBA" id="ARBA00023015"/>
    </source>
</evidence>
<dbReference type="PANTHER" id="PTHR43436">
    <property type="entry name" value="ARAC-FAMILY TRANSCRIPTIONAL REGULATOR"/>
    <property type="match status" value="1"/>
</dbReference>
<proteinExistence type="predicted"/>
<dbReference type="SMART" id="SM00342">
    <property type="entry name" value="HTH_ARAC"/>
    <property type="match status" value="1"/>
</dbReference>
<dbReference type="InterPro" id="IPR009594">
    <property type="entry name" value="Tscrpt_reg_HTH_AraC_N"/>
</dbReference>
<dbReference type="InterPro" id="IPR018062">
    <property type="entry name" value="HTH_AraC-typ_CS"/>
</dbReference>
<organism evidence="5 6">
    <name type="scientific">Vibrio xiamenensis</name>
    <dbReference type="NCBI Taxonomy" id="861298"/>
    <lineage>
        <taxon>Bacteria</taxon>
        <taxon>Pseudomonadati</taxon>
        <taxon>Pseudomonadota</taxon>
        <taxon>Gammaproteobacteria</taxon>
        <taxon>Vibrionales</taxon>
        <taxon>Vibrionaceae</taxon>
        <taxon>Vibrio</taxon>
    </lineage>
</organism>
<evidence type="ECO:0000256" key="2">
    <source>
        <dbReference type="ARBA" id="ARBA00023125"/>
    </source>
</evidence>